<reference evidence="1 2" key="1">
    <citation type="submission" date="2019-11" db="EMBL/GenBank/DDBJ databases">
        <title>Growth characteristics of pneumococcus vary with the chemical composition of the capsule and with environmental conditions.</title>
        <authorList>
            <person name="Tothpal A."/>
            <person name="Desobry K."/>
            <person name="Joshi S."/>
            <person name="Wyllie A.L."/>
            <person name="Weinberger D.M."/>
        </authorList>
    </citation>
    <scope>NUCLEOTIDE SEQUENCE [LARGE SCALE GENOMIC DNA]</scope>
    <source>
        <strain evidence="2">pnumococcus19F</strain>
    </source>
</reference>
<dbReference type="InterPro" id="IPR035516">
    <property type="entry name" value="Gyrase/topoIV_suA_C"/>
</dbReference>
<organism evidence="1 2">
    <name type="scientific">Streptococcus pneumoniae</name>
    <dbReference type="NCBI Taxonomy" id="1313"/>
    <lineage>
        <taxon>Bacteria</taxon>
        <taxon>Bacillati</taxon>
        <taxon>Bacillota</taxon>
        <taxon>Bacilli</taxon>
        <taxon>Lactobacillales</taxon>
        <taxon>Streptococcaceae</taxon>
        <taxon>Streptococcus</taxon>
    </lineage>
</organism>
<gene>
    <name evidence="1" type="ORF">GM540_05010</name>
</gene>
<dbReference type="Proteomes" id="UP000483094">
    <property type="component" value="Unassembled WGS sequence"/>
</dbReference>
<evidence type="ECO:0000313" key="1">
    <source>
        <dbReference type="EMBL" id="MTV73362.1"/>
    </source>
</evidence>
<evidence type="ECO:0000313" key="2">
    <source>
        <dbReference type="Proteomes" id="UP000483094"/>
    </source>
</evidence>
<dbReference type="AlphaFoldDB" id="A0A6G2DAL8"/>
<sequence length="123" mass="13821">NTSSFYLLTQRGSLKRVSIEEILATSRAKRGLQVLRELKNKPHRVFLAGAVAEQGFVGDFFSTEVDVNDQTLLVQSNKGTIYESRLQDLNLSERTSNGSFISDTISDEEVFDAYLQEVVTEDK</sequence>
<dbReference type="EMBL" id="WNHQ01000349">
    <property type="protein sequence ID" value="MTV73362.1"/>
    <property type="molecule type" value="Genomic_DNA"/>
</dbReference>
<keyword evidence="1" id="KW-0413">Isomerase</keyword>
<dbReference type="SUPFAM" id="SSF101904">
    <property type="entry name" value="GyrA/ParC C-terminal domain-like"/>
    <property type="match status" value="1"/>
</dbReference>
<comment type="caution">
    <text evidence="1">The sequence shown here is derived from an EMBL/GenBank/DDBJ whole genome shotgun (WGS) entry which is preliminary data.</text>
</comment>
<dbReference type="GO" id="GO:0016853">
    <property type="term" value="F:isomerase activity"/>
    <property type="evidence" value="ECO:0007669"/>
    <property type="project" value="UniProtKB-KW"/>
</dbReference>
<protein>
    <submittedName>
        <fullName evidence="1">DNA topoisomerase IV subunit A</fullName>
    </submittedName>
</protein>
<dbReference type="Gene3D" id="2.120.10.90">
    <property type="entry name" value="DNA gyrase/topoisomerase IV, subunit A, C-terminal"/>
    <property type="match status" value="1"/>
</dbReference>
<name>A0A6G2DAL8_STREE</name>
<feature type="non-terminal residue" evidence="1">
    <location>
        <position position="1"/>
    </location>
</feature>
<proteinExistence type="predicted"/>
<accession>A0A6G2DAL8</accession>